<dbReference type="CDD" id="cd00338">
    <property type="entry name" value="Ser_Recombinase"/>
    <property type="match status" value="1"/>
</dbReference>
<sequence length="559" mass="59880">MGRALAVALVGLNGHVIEVEADIGQTLPSFVLLGLPDAALSEARERIRSAAQNSGIPLSRRKITVNLVPASLPKKGSGFDLSKVYDRHTMKSNGRAAGIYVRISHDHEGAGLGVARQEEDCRTLAARLGWTVAAVYVDNDISAYQRRRVRKGYKALLADVEAGTIDAILAWHTDRLHRRTAELEGFIDVIEPRGVEVQTVQGGPLDLATSQGRMVARMGGVLAQHEIEHMRERMIRAKAQAADMGKWRGGPRPFGYEPDGVTPRAAEAAALVRAADKFIAGQSLRSVARDMAADGITTSSAGAHPMDEIALRRILLRPRNAGWMENRGEITGPANWPGILPEETWRAVTAKLKDPARTTTTGNTGRWLGSGLYLCAVCGGTVRAAAATGGRRVYRCKSGAHVTRDQAQTDKLVRGVIAGLLRRPETLARFTTARPDTVAPLRAEAAALRTRRDLLAVDYANGDLTGAQVRIATANLDGKIRDVEARLGAVGMAASMAGLASAPDPAQVFLDAAVGRQRAVLAALAVVTIHPQAKGRTKGWRGGEPYFDTESVTVELREG</sequence>
<dbReference type="PROSITE" id="PS51737">
    <property type="entry name" value="RECOMBINASE_DNA_BIND"/>
    <property type="match status" value="1"/>
</dbReference>
<dbReference type="Proteomes" id="UP000543556">
    <property type="component" value="Unassembled WGS sequence"/>
</dbReference>
<keyword evidence="4" id="KW-1185">Reference proteome</keyword>
<feature type="domain" description="Recombinase" evidence="2">
    <location>
        <begin position="253"/>
        <end position="358"/>
    </location>
</feature>
<evidence type="ECO:0000313" key="4">
    <source>
        <dbReference type="Proteomes" id="UP000543556"/>
    </source>
</evidence>
<evidence type="ECO:0000313" key="3">
    <source>
        <dbReference type="EMBL" id="NVM94766.1"/>
    </source>
</evidence>
<comment type="caution">
    <text evidence="3">The sequence shown here is derived from an EMBL/GenBank/DDBJ whole genome shotgun (WGS) entry which is preliminary data.</text>
</comment>
<dbReference type="PROSITE" id="PS51736">
    <property type="entry name" value="RECOMBINASES_3"/>
    <property type="match status" value="1"/>
</dbReference>
<dbReference type="Gene3D" id="3.90.1750.20">
    <property type="entry name" value="Putative Large Serine Recombinase, Chain B, Domain 2"/>
    <property type="match status" value="1"/>
</dbReference>
<dbReference type="Gene3D" id="3.40.50.1390">
    <property type="entry name" value="Resolvase, N-terminal catalytic domain"/>
    <property type="match status" value="1"/>
</dbReference>
<accession>A0A7Y7LZK5</accession>
<feature type="domain" description="Resolvase/invertase-type recombinase catalytic" evidence="1">
    <location>
        <begin position="96"/>
        <end position="245"/>
    </location>
</feature>
<protein>
    <submittedName>
        <fullName evidence="3">Recombinase family protein</fullName>
    </submittedName>
</protein>
<dbReference type="InterPro" id="IPR038109">
    <property type="entry name" value="DNA_bind_recomb_sf"/>
</dbReference>
<dbReference type="GO" id="GO:0000150">
    <property type="term" value="F:DNA strand exchange activity"/>
    <property type="evidence" value="ECO:0007669"/>
    <property type="project" value="InterPro"/>
</dbReference>
<dbReference type="SUPFAM" id="SSF53041">
    <property type="entry name" value="Resolvase-like"/>
    <property type="match status" value="1"/>
</dbReference>
<gene>
    <name evidence="3" type="ORF">G6034_07560</name>
</gene>
<dbReference type="AlphaFoldDB" id="A0A7Y7LZK5"/>
<dbReference type="PANTHER" id="PTHR30461:SF23">
    <property type="entry name" value="DNA RECOMBINASE-RELATED"/>
    <property type="match status" value="1"/>
</dbReference>
<dbReference type="SMART" id="SM00857">
    <property type="entry name" value="Resolvase"/>
    <property type="match status" value="1"/>
</dbReference>
<dbReference type="EMBL" id="JAAMFM010000008">
    <property type="protein sequence ID" value="NVM94766.1"/>
    <property type="molecule type" value="Genomic_DNA"/>
</dbReference>
<name>A0A7Y7LZK5_9MICC</name>
<dbReference type="InterPro" id="IPR036162">
    <property type="entry name" value="Resolvase-like_N_sf"/>
</dbReference>
<dbReference type="InterPro" id="IPR020568">
    <property type="entry name" value="Ribosomal_Su5_D2-typ_SF"/>
</dbReference>
<dbReference type="SUPFAM" id="SSF54211">
    <property type="entry name" value="Ribosomal protein S5 domain 2-like"/>
    <property type="match status" value="1"/>
</dbReference>
<dbReference type="Pfam" id="PF13541">
    <property type="entry name" value="ChlI"/>
    <property type="match status" value="1"/>
</dbReference>
<dbReference type="GO" id="GO:0003677">
    <property type="term" value="F:DNA binding"/>
    <property type="evidence" value="ECO:0007669"/>
    <property type="project" value="InterPro"/>
</dbReference>
<reference evidence="3 4" key="1">
    <citation type="submission" date="2020-02" db="EMBL/GenBank/DDBJ databases">
        <title>Genome sequence of strain AETb3-4.</title>
        <authorList>
            <person name="Gao J."/>
            <person name="Zhang X."/>
        </authorList>
    </citation>
    <scope>NUCLEOTIDE SEQUENCE [LARGE SCALE GENOMIC DNA]</scope>
    <source>
        <strain evidence="3 4">AETb3-4</strain>
    </source>
</reference>
<dbReference type="Pfam" id="PF00239">
    <property type="entry name" value="Resolvase"/>
    <property type="match status" value="1"/>
</dbReference>
<proteinExistence type="predicted"/>
<dbReference type="RefSeq" id="WP_246295438.1">
    <property type="nucleotide sequence ID" value="NZ_JAAMFM010000008.1"/>
</dbReference>
<evidence type="ECO:0000259" key="2">
    <source>
        <dbReference type="PROSITE" id="PS51737"/>
    </source>
</evidence>
<dbReference type="InterPro" id="IPR050639">
    <property type="entry name" value="SSR_resolvase"/>
</dbReference>
<dbReference type="InterPro" id="IPR011109">
    <property type="entry name" value="DNA_bind_recombinase_dom"/>
</dbReference>
<evidence type="ECO:0000259" key="1">
    <source>
        <dbReference type="PROSITE" id="PS51736"/>
    </source>
</evidence>
<dbReference type="Pfam" id="PF07508">
    <property type="entry name" value="Recombinase"/>
    <property type="match status" value="1"/>
</dbReference>
<dbReference type="InterPro" id="IPR006119">
    <property type="entry name" value="Resolv_N"/>
</dbReference>
<organism evidence="3 4">
    <name type="scientific">Arthrobacter wenxiniae</name>
    <dbReference type="NCBI Taxonomy" id="2713570"/>
    <lineage>
        <taxon>Bacteria</taxon>
        <taxon>Bacillati</taxon>
        <taxon>Actinomycetota</taxon>
        <taxon>Actinomycetes</taxon>
        <taxon>Micrococcales</taxon>
        <taxon>Micrococcaceae</taxon>
        <taxon>Arthrobacter</taxon>
    </lineage>
</organism>
<dbReference type="PANTHER" id="PTHR30461">
    <property type="entry name" value="DNA-INVERTASE FROM LAMBDOID PROPHAGE"/>
    <property type="match status" value="1"/>
</dbReference>